<keyword evidence="3" id="KW-1185">Reference proteome</keyword>
<feature type="compositionally biased region" description="Basic and acidic residues" evidence="1">
    <location>
        <begin position="134"/>
        <end position="154"/>
    </location>
</feature>
<sequence length="189" mass="20289">MNDHETGTNNEDIERLAAELHENVRALNHLTQGPPSLAGPAVAYSVLGSLAQTSFRLVQTVEQIDTFLTRELDAGRLGQDQGDDPARAVTTVHNALGQATEQAAELSDSFHRAASALAPVHGVDVGGEPSVELRDRANQSDREAAQVEPAEKDFPNSIGDVLPNSSATDPRPSETRSPPPQVPHPRRER</sequence>
<evidence type="ECO:0000313" key="3">
    <source>
        <dbReference type="Proteomes" id="UP001501710"/>
    </source>
</evidence>
<reference evidence="3" key="1">
    <citation type="journal article" date="2019" name="Int. J. Syst. Evol. Microbiol.">
        <title>The Global Catalogue of Microorganisms (GCM) 10K type strain sequencing project: providing services to taxonomists for standard genome sequencing and annotation.</title>
        <authorList>
            <consortium name="The Broad Institute Genomics Platform"/>
            <consortium name="The Broad Institute Genome Sequencing Center for Infectious Disease"/>
            <person name="Wu L."/>
            <person name="Ma J."/>
        </authorList>
    </citation>
    <scope>NUCLEOTIDE SEQUENCE [LARGE SCALE GENOMIC DNA]</scope>
    <source>
        <strain evidence="3">JCM 17440</strain>
    </source>
</reference>
<dbReference type="Proteomes" id="UP001501710">
    <property type="component" value="Unassembled WGS sequence"/>
</dbReference>
<comment type="caution">
    <text evidence="2">The sequence shown here is derived from an EMBL/GenBank/DDBJ whole genome shotgun (WGS) entry which is preliminary data.</text>
</comment>
<evidence type="ECO:0000313" key="2">
    <source>
        <dbReference type="EMBL" id="GAA4238091.1"/>
    </source>
</evidence>
<dbReference type="EMBL" id="BAABAS010000020">
    <property type="protein sequence ID" value="GAA4238091.1"/>
    <property type="molecule type" value="Genomic_DNA"/>
</dbReference>
<feature type="region of interest" description="Disordered" evidence="1">
    <location>
        <begin position="134"/>
        <end position="189"/>
    </location>
</feature>
<gene>
    <name evidence="2" type="ORF">GCM10022254_52550</name>
</gene>
<organism evidence="2 3">
    <name type="scientific">Actinomadura meridiana</name>
    <dbReference type="NCBI Taxonomy" id="559626"/>
    <lineage>
        <taxon>Bacteria</taxon>
        <taxon>Bacillati</taxon>
        <taxon>Actinomycetota</taxon>
        <taxon>Actinomycetes</taxon>
        <taxon>Streptosporangiales</taxon>
        <taxon>Thermomonosporaceae</taxon>
        <taxon>Actinomadura</taxon>
    </lineage>
</organism>
<protein>
    <submittedName>
        <fullName evidence="2">Uncharacterized protein</fullName>
    </submittedName>
</protein>
<proteinExistence type="predicted"/>
<accession>A0ABP8CDY3</accession>
<dbReference type="RefSeq" id="WP_344901373.1">
    <property type="nucleotide sequence ID" value="NZ_BAABAS010000020.1"/>
</dbReference>
<evidence type="ECO:0000256" key="1">
    <source>
        <dbReference type="SAM" id="MobiDB-lite"/>
    </source>
</evidence>
<name>A0ABP8CDY3_9ACTN</name>